<accession>A0A1Q8ZWB0</accession>
<dbReference type="PANTHER" id="PTHR30469">
    <property type="entry name" value="MULTIDRUG RESISTANCE PROTEIN MDTA"/>
    <property type="match status" value="1"/>
</dbReference>
<dbReference type="Gene3D" id="1.10.287.470">
    <property type="entry name" value="Helix hairpin bin"/>
    <property type="match status" value="1"/>
</dbReference>
<dbReference type="InterPro" id="IPR006143">
    <property type="entry name" value="RND_pump_MFP"/>
</dbReference>
<dbReference type="EMBL" id="MKIM01000021">
    <property type="protein sequence ID" value="OLP46353.1"/>
    <property type="molecule type" value="Genomic_DNA"/>
</dbReference>
<dbReference type="AlphaFoldDB" id="A0A1Q8ZWB0"/>
<dbReference type="STRING" id="1867956.BJF95_04055"/>
<evidence type="ECO:0000256" key="1">
    <source>
        <dbReference type="ARBA" id="ARBA00009477"/>
    </source>
</evidence>
<evidence type="ECO:0000313" key="4">
    <source>
        <dbReference type="EMBL" id="OLP46353.1"/>
    </source>
</evidence>
<dbReference type="Proteomes" id="UP000186894">
    <property type="component" value="Unassembled WGS sequence"/>
</dbReference>
<dbReference type="NCBIfam" id="TIGR01730">
    <property type="entry name" value="RND_mfp"/>
    <property type="match status" value="1"/>
</dbReference>
<dbReference type="InterPro" id="IPR058792">
    <property type="entry name" value="Beta-barrel_RND_2"/>
</dbReference>
<organism evidence="4 5">
    <name type="scientific">Rhizobium oryziradicis</name>
    <dbReference type="NCBI Taxonomy" id="1867956"/>
    <lineage>
        <taxon>Bacteria</taxon>
        <taxon>Pseudomonadati</taxon>
        <taxon>Pseudomonadota</taxon>
        <taxon>Alphaproteobacteria</taxon>
        <taxon>Hyphomicrobiales</taxon>
        <taxon>Rhizobiaceae</taxon>
        <taxon>Rhizobium/Agrobacterium group</taxon>
        <taxon>Rhizobium</taxon>
    </lineage>
</organism>
<comment type="similarity">
    <text evidence="1">Belongs to the membrane fusion protein (MFP) (TC 8.A.1) family.</text>
</comment>
<keyword evidence="2" id="KW-0472">Membrane</keyword>
<keyword evidence="2" id="KW-0812">Transmembrane</keyword>
<evidence type="ECO:0000256" key="2">
    <source>
        <dbReference type="SAM" id="Phobius"/>
    </source>
</evidence>
<dbReference type="Pfam" id="PF25954">
    <property type="entry name" value="Beta-barrel_RND_2"/>
    <property type="match status" value="1"/>
</dbReference>
<dbReference type="PANTHER" id="PTHR30469:SF15">
    <property type="entry name" value="HLYD FAMILY OF SECRETION PROTEINS"/>
    <property type="match status" value="1"/>
</dbReference>
<dbReference type="GO" id="GO:1990281">
    <property type="term" value="C:efflux pump complex"/>
    <property type="evidence" value="ECO:0007669"/>
    <property type="project" value="TreeGrafter"/>
</dbReference>
<dbReference type="GO" id="GO:0015562">
    <property type="term" value="F:efflux transmembrane transporter activity"/>
    <property type="evidence" value="ECO:0007669"/>
    <property type="project" value="TreeGrafter"/>
</dbReference>
<dbReference type="SUPFAM" id="SSF111369">
    <property type="entry name" value="HlyD-like secretion proteins"/>
    <property type="match status" value="1"/>
</dbReference>
<feature type="transmembrane region" description="Helical" evidence="2">
    <location>
        <begin position="65"/>
        <end position="83"/>
    </location>
</feature>
<evidence type="ECO:0000259" key="3">
    <source>
        <dbReference type="Pfam" id="PF25954"/>
    </source>
</evidence>
<proteinExistence type="inferred from homology"/>
<dbReference type="Gene3D" id="2.40.30.170">
    <property type="match status" value="1"/>
</dbReference>
<comment type="caution">
    <text evidence="4">The sequence shown here is derived from an EMBL/GenBank/DDBJ whole genome shotgun (WGS) entry which is preliminary data.</text>
</comment>
<keyword evidence="5" id="KW-1185">Reference proteome</keyword>
<name>A0A1Q8ZWB0_9HYPH</name>
<evidence type="ECO:0000313" key="5">
    <source>
        <dbReference type="Proteomes" id="UP000186894"/>
    </source>
</evidence>
<keyword evidence="2" id="KW-1133">Transmembrane helix</keyword>
<sequence length="399" mass="42252">MAIENDLKQVSGLAHRAACHHRRMKTHLNLVSEQDRKIADTLKSLSLAAPPHDIVPPKPQRRRPALFFLAVATLATAAGVMAYPSGVADGIGALLHFIPDGAYPNAGAAPAPRQVDLSAGALTEEPGGIPAPLPLAREITGSGFVVAPKTTTIFSKYEGRITHISVEPGEHVEKNQVLIELEDASARFALEQAYAAKAAAELVLAARTIDLVQARASFERSKTLTASNAASRQAFEDAQTALDQAVNARAQAQQSIASTELSIRIADEKLAALTIRAPFSGTVTRLDAHVGDMVLARIDSVRESLSLVTLTDTEHLVIDADVAETSIASLKPGLRGEAVLDGFPEHPFAVEILRLAPIASAEKGTITLRLSVNNPPAGIRPNMAARIRISLHDAGEAAR</sequence>
<protein>
    <recommendedName>
        <fullName evidence="3">CusB-like beta-barrel domain-containing protein</fullName>
    </recommendedName>
</protein>
<dbReference type="Gene3D" id="2.40.50.100">
    <property type="match status" value="1"/>
</dbReference>
<feature type="domain" description="CusB-like beta-barrel" evidence="3">
    <location>
        <begin position="318"/>
        <end position="390"/>
    </location>
</feature>
<reference evidence="4 5" key="1">
    <citation type="submission" date="2016-09" db="EMBL/GenBank/DDBJ databases">
        <title>Rhizobium oryziradicis sp. nov., isolated from the root of rice.</title>
        <authorList>
            <person name="Zhao J."/>
            <person name="Zhang X."/>
        </authorList>
    </citation>
    <scope>NUCLEOTIDE SEQUENCE [LARGE SCALE GENOMIC DNA]</scope>
    <source>
        <strain evidence="4 5">N19</strain>
    </source>
</reference>
<gene>
    <name evidence="4" type="ORF">BJF95_04055</name>
</gene>